<dbReference type="SUPFAM" id="SSF51735">
    <property type="entry name" value="NAD(P)-binding Rossmann-fold domains"/>
    <property type="match status" value="1"/>
</dbReference>
<gene>
    <name evidence="2" type="ORF">MVEN_01587800</name>
</gene>
<keyword evidence="3" id="KW-1185">Reference proteome</keyword>
<keyword evidence="1" id="KW-0560">Oxidoreductase</keyword>
<sequence>MRYSFWSFIVEQWKPQPPALKADLTSQTVLVLGANTGTGFEASKHFATKRPERLILACRSQSKGQAAVGKLKAETGYTKAGLWIIDLADFSSVRRFADKFEREGGRLDIFVENAAIGSSTYNATKDNWDISQPPLHLASGPPLAPSHYQNGTIALHDPQTCRRFERRTPLTVDKTVYEDPDVLKTLGGAEYCSNPKNMRGRYPLTKLFNLFFVRALNSRLPFSTPLVITSVTPGYCYSELRREFSGMMAVIDWFMEKALAFSSSAEVGSRRLVWSALSHQDQPEKLRGEYSSNFQIVEASDFALSPEGVKMQVRSWNELVEILGKVDPRVAANVEKYLSRKIEV</sequence>
<dbReference type="GO" id="GO:0016491">
    <property type="term" value="F:oxidoreductase activity"/>
    <property type="evidence" value="ECO:0007669"/>
    <property type="project" value="UniProtKB-KW"/>
</dbReference>
<comment type="caution">
    <text evidence="2">The sequence shown here is derived from an EMBL/GenBank/DDBJ whole genome shotgun (WGS) entry which is preliminary data.</text>
</comment>
<dbReference type="Pfam" id="PF00106">
    <property type="entry name" value="adh_short"/>
    <property type="match status" value="1"/>
</dbReference>
<dbReference type="Gene3D" id="3.40.50.720">
    <property type="entry name" value="NAD(P)-binding Rossmann-like Domain"/>
    <property type="match status" value="2"/>
</dbReference>
<evidence type="ECO:0000313" key="2">
    <source>
        <dbReference type="EMBL" id="KAF7345680.1"/>
    </source>
</evidence>
<dbReference type="OrthoDB" id="542013at2759"/>
<proteinExistence type="predicted"/>
<dbReference type="PANTHER" id="PTHR43157">
    <property type="entry name" value="PHOSPHATIDYLINOSITOL-GLYCAN BIOSYNTHESIS CLASS F PROTEIN-RELATED"/>
    <property type="match status" value="1"/>
</dbReference>
<dbReference type="InterPro" id="IPR036291">
    <property type="entry name" value="NAD(P)-bd_dom_sf"/>
</dbReference>
<protein>
    <submittedName>
        <fullName evidence="2">WW domain-containing oxidoreductase</fullName>
    </submittedName>
</protein>
<accession>A0A8H6XSU0</accession>
<evidence type="ECO:0000313" key="3">
    <source>
        <dbReference type="Proteomes" id="UP000620124"/>
    </source>
</evidence>
<organism evidence="2 3">
    <name type="scientific">Mycena venus</name>
    <dbReference type="NCBI Taxonomy" id="2733690"/>
    <lineage>
        <taxon>Eukaryota</taxon>
        <taxon>Fungi</taxon>
        <taxon>Dikarya</taxon>
        <taxon>Basidiomycota</taxon>
        <taxon>Agaricomycotina</taxon>
        <taxon>Agaricomycetes</taxon>
        <taxon>Agaricomycetidae</taxon>
        <taxon>Agaricales</taxon>
        <taxon>Marasmiineae</taxon>
        <taxon>Mycenaceae</taxon>
        <taxon>Mycena</taxon>
    </lineage>
</organism>
<dbReference type="PRINTS" id="PR00081">
    <property type="entry name" value="GDHRDH"/>
</dbReference>
<dbReference type="Proteomes" id="UP000620124">
    <property type="component" value="Unassembled WGS sequence"/>
</dbReference>
<dbReference type="InterPro" id="IPR002347">
    <property type="entry name" value="SDR_fam"/>
</dbReference>
<name>A0A8H6XSU0_9AGAR</name>
<reference evidence="2" key="1">
    <citation type="submission" date="2020-05" db="EMBL/GenBank/DDBJ databases">
        <title>Mycena genomes resolve the evolution of fungal bioluminescence.</title>
        <authorList>
            <person name="Tsai I.J."/>
        </authorList>
    </citation>
    <scope>NUCLEOTIDE SEQUENCE</scope>
    <source>
        <strain evidence="2">CCC161011</strain>
    </source>
</reference>
<evidence type="ECO:0000256" key="1">
    <source>
        <dbReference type="ARBA" id="ARBA00023002"/>
    </source>
</evidence>
<dbReference type="EMBL" id="JACAZI010000013">
    <property type="protein sequence ID" value="KAF7345680.1"/>
    <property type="molecule type" value="Genomic_DNA"/>
</dbReference>
<dbReference type="PANTHER" id="PTHR43157:SF31">
    <property type="entry name" value="PHOSPHATIDYLINOSITOL-GLYCAN BIOSYNTHESIS CLASS F PROTEIN"/>
    <property type="match status" value="1"/>
</dbReference>
<dbReference type="AlphaFoldDB" id="A0A8H6XSU0"/>